<dbReference type="KEGG" id="lji:ELX58_05530"/>
<dbReference type="OrthoDB" id="9813673at2"/>
<sequence length="267" mass="31912">MQIVYVIGGCNPEYEGWLQINAMKIKPTLHLKVTPNSDYLRKLVTDYVNGYMLPAGQKYRLYWASVSKLSLDQVYQALKMCVIPRYDHSRWFNTDVWTIRQILRDNDDLKANYRRLKPIDLAKYLDNKYQNELSNLLIHSHDAKEQRFKRDFYNEWHLSKIDSESIKRVIKMFSAFLLLRNLVNTVPKGCRKMFRKLVPLNMDDLGYDQRLLDYKFHLNKMIHIKHQINMLLGKPFGTAEFTNQYLKSHVKFLKIFNPKLLKQNFNL</sequence>
<reference evidence="2" key="1">
    <citation type="submission" date="2018-12" db="EMBL/GenBank/DDBJ databases">
        <title>A new species of lactobacillus.</title>
        <authorList>
            <person name="Jian Y."/>
            <person name="Xin L."/>
            <person name="Hong Z.J."/>
            <person name="Ming L.Z."/>
            <person name="Hong X.Z."/>
        </authorList>
    </citation>
    <scope>NUCLEOTIDE SEQUENCE [LARGE SCALE GENOMIC DNA]</scope>
    <source>
        <strain evidence="2">HSLZ-75</strain>
    </source>
</reference>
<dbReference type="Proteomes" id="UP000294321">
    <property type="component" value="Chromosome"/>
</dbReference>
<gene>
    <name evidence="1" type="ORF">ELX58_05530</name>
</gene>
<name>A0A4P6ZN12_9LACO</name>
<organism evidence="1 2">
    <name type="scientific">Acetilactobacillus jinshanensis</name>
    <dbReference type="NCBI Taxonomy" id="1720083"/>
    <lineage>
        <taxon>Bacteria</taxon>
        <taxon>Bacillati</taxon>
        <taxon>Bacillota</taxon>
        <taxon>Bacilli</taxon>
        <taxon>Lactobacillales</taxon>
        <taxon>Lactobacillaceae</taxon>
        <taxon>Acetilactobacillus</taxon>
    </lineage>
</organism>
<accession>A0A4P6ZN12</accession>
<dbReference type="RefSeq" id="WP_133442158.1">
    <property type="nucleotide sequence ID" value="NZ_CP034726.1"/>
</dbReference>
<evidence type="ECO:0000313" key="1">
    <source>
        <dbReference type="EMBL" id="QBP18600.1"/>
    </source>
</evidence>
<dbReference type="EMBL" id="CP034726">
    <property type="protein sequence ID" value="QBP18600.1"/>
    <property type="molecule type" value="Genomic_DNA"/>
</dbReference>
<evidence type="ECO:0000313" key="2">
    <source>
        <dbReference type="Proteomes" id="UP000294321"/>
    </source>
</evidence>
<dbReference type="AlphaFoldDB" id="A0A4P6ZN12"/>
<protein>
    <submittedName>
        <fullName evidence="1">Uncharacterized protein</fullName>
    </submittedName>
</protein>
<keyword evidence="2" id="KW-1185">Reference proteome</keyword>
<proteinExistence type="predicted"/>